<evidence type="ECO:0000259" key="1">
    <source>
        <dbReference type="PROSITE" id="PS50181"/>
    </source>
</evidence>
<evidence type="ECO:0000313" key="3">
    <source>
        <dbReference type="Proteomes" id="UP001058974"/>
    </source>
</evidence>
<evidence type="ECO:0000313" key="2">
    <source>
        <dbReference type="EMBL" id="KAI5410668.1"/>
    </source>
</evidence>
<dbReference type="EMBL" id="JAMSHJ010000005">
    <property type="protein sequence ID" value="KAI5410668.1"/>
    <property type="molecule type" value="Genomic_DNA"/>
</dbReference>
<dbReference type="CDD" id="cd22160">
    <property type="entry name" value="F-box_AtFBL13-like"/>
    <property type="match status" value="1"/>
</dbReference>
<feature type="domain" description="F-box" evidence="1">
    <location>
        <begin position="10"/>
        <end position="63"/>
    </location>
</feature>
<accession>A0A9D4WX07</accession>
<organism evidence="2 3">
    <name type="scientific">Pisum sativum</name>
    <name type="common">Garden pea</name>
    <name type="synonym">Lathyrus oleraceus</name>
    <dbReference type="NCBI Taxonomy" id="3888"/>
    <lineage>
        <taxon>Eukaryota</taxon>
        <taxon>Viridiplantae</taxon>
        <taxon>Streptophyta</taxon>
        <taxon>Embryophyta</taxon>
        <taxon>Tracheophyta</taxon>
        <taxon>Spermatophyta</taxon>
        <taxon>Magnoliopsida</taxon>
        <taxon>eudicotyledons</taxon>
        <taxon>Gunneridae</taxon>
        <taxon>Pentapetalae</taxon>
        <taxon>rosids</taxon>
        <taxon>fabids</taxon>
        <taxon>Fabales</taxon>
        <taxon>Fabaceae</taxon>
        <taxon>Papilionoideae</taxon>
        <taxon>50 kb inversion clade</taxon>
        <taxon>NPAAA clade</taxon>
        <taxon>Hologalegina</taxon>
        <taxon>IRL clade</taxon>
        <taxon>Fabeae</taxon>
        <taxon>Lathyrus</taxon>
    </lineage>
</organism>
<dbReference type="AlphaFoldDB" id="A0A9D4WX07"/>
<dbReference type="Gramene" id="Psat05G0598300-T1">
    <property type="protein sequence ID" value="KAI5410668.1"/>
    <property type="gene ID" value="KIW84_055983"/>
</dbReference>
<proteinExistence type="predicted"/>
<dbReference type="Gene3D" id="1.20.1280.50">
    <property type="match status" value="1"/>
</dbReference>
<gene>
    <name evidence="2" type="ORF">KIW84_055983</name>
</gene>
<dbReference type="Pfam" id="PF00646">
    <property type="entry name" value="F-box"/>
    <property type="match status" value="1"/>
</dbReference>
<dbReference type="InterPro" id="IPR053781">
    <property type="entry name" value="F-box_AtFBL13-like"/>
</dbReference>
<name>A0A9D4WX07_PEA</name>
<dbReference type="SUPFAM" id="SSF52047">
    <property type="entry name" value="RNI-like"/>
    <property type="match status" value="1"/>
</dbReference>
<dbReference type="InterPro" id="IPR036047">
    <property type="entry name" value="F-box-like_dom_sf"/>
</dbReference>
<protein>
    <recommendedName>
        <fullName evidence="1">F-box domain-containing protein</fullName>
    </recommendedName>
</protein>
<reference evidence="2 3" key="1">
    <citation type="journal article" date="2022" name="Nat. Genet.">
        <title>Improved pea reference genome and pan-genome highlight genomic features and evolutionary characteristics.</title>
        <authorList>
            <person name="Yang T."/>
            <person name="Liu R."/>
            <person name="Luo Y."/>
            <person name="Hu S."/>
            <person name="Wang D."/>
            <person name="Wang C."/>
            <person name="Pandey M.K."/>
            <person name="Ge S."/>
            <person name="Xu Q."/>
            <person name="Li N."/>
            <person name="Li G."/>
            <person name="Huang Y."/>
            <person name="Saxena R.K."/>
            <person name="Ji Y."/>
            <person name="Li M."/>
            <person name="Yan X."/>
            <person name="He Y."/>
            <person name="Liu Y."/>
            <person name="Wang X."/>
            <person name="Xiang C."/>
            <person name="Varshney R.K."/>
            <person name="Ding H."/>
            <person name="Gao S."/>
            <person name="Zong X."/>
        </authorList>
    </citation>
    <scope>NUCLEOTIDE SEQUENCE [LARGE SCALE GENOMIC DNA]</scope>
    <source>
        <strain evidence="2 3">cv. Zhongwan 6</strain>
    </source>
</reference>
<dbReference type="PROSITE" id="PS50181">
    <property type="entry name" value="FBOX"/>
    <property type="match status" value="1"/>
</dbReference>
<dbReference type="PANTHER" id="PTHR32212">
    <property type="entry name" value="CYCLIN-LIKE F-BOX"/>
    <property type="match status" value="1"/>
</dbReference>
<comment type="caution">
    <text evidence="2">The sequence shown here is derived from an EMBL/GenBank/DDBJ whole genome shotgun (WGS) entry which is preliminary data.</text>
</comment>
<dbReference type="PANTHER" id="PTHR32212:SF269">
    <property type="entry name" value="F-BOX_RNI_FBD-LIKE DOMAIN PROTEIN"/>
    <property type="match status" value="1"/>
</dbReference>
<dbReference type="OrthoDB" id="1848700at2759"/>
<dbReference type="SUPFAM" id="SSF81383">
    <property type="entry name" value="F-box domain"/>
    <property type="match status" value="1"/>
</dbReference>
<dbReference type="Gramene" id="Psat5g213200.1">
    <property type="protein sequence ID" value="Psat5g213200.1.cds"/>
    <property type="gene ID" value="Psat5g213200"/>
</dbReference>
<sequence length="352" mass="40682">MKTRRRNYDPDRLSDLPDCVLIHILSTLNTKYAVQTCIFSKRWKNLWKNLPVLSLDYCCFKSLTAFNRFVSRVFSLRDKKTALQALDFYCESHIQHRLLKRIIKYAFSHNVKIMDIWMGCTTEPFPLSYFSSHTLTSLNLTTSLRRCCRTIFPNSLNFQSLTNLSIRYFAFRSSGDDGYVEPFSALKSLNTLIIDCCKVHDEDILSISSATLANLTIRMIPSYNYKFELSTPNLHSFDFTGNPLQKLSNSHNNLSSITHVNIDVQIRLSLENYPLILLNWLTELALVESLTVSSRTLEILYLVPDLWNIDFRYLRKLKSLKIKKHGSSPIPRGIDDFLLQNAPSAEKSIIDL</sequence>
<keyword evidence="3" id="KW-1185">Reference proteome</keyword>
<dbReference type="InterPro" id="IPR001810">
    <property type="entry name" value="F-box_dom"/>
</dbReference>
<dbReference type="Proteomes" id="UP001058974">
    <property type="component" value="Chromosome 5"/>
</dbReference>